<evidence type="ECO:0000313" key="2">
    <source>
        <dbReference type="EMBL" id="CAD9610095.1"/>
    </source>
</evidence>
<dbReference type="AlphaFoldDB" id="A0A7S2LLN0"/>
<organism evidence="2">
    <name type="scientific">Leptocylindrus danicus</name>
    <dbReference type="NCBI Taxonomy" id="163516"/>
    <lineage>
        <taxon>Eukaryota</taxon>
        <taxon>Sar</taxon>
        <taxon>Stramenopiles</taxon>
        <taxon>Ochrophyta</taxon>
        <taxon>Bacillariophyta</taxon>
        <taxon>Coscinodiscophyceae</taxon>
        <taxon>Chaetocerotophycidae</taxon>
        <taxon>Leptocylindrales</taxon>
        <taxon>Leptocylindraceae</taxon>
        <taxon>Leptocylindrus</taxon>
    </lineage>
</organism>
<name>A0A7S2LLN0_9STRA</name>
<gene>
    <name evidence="2" type="ORF">LDAN0321_LOCUS19662</name>
</gene>
<keyword evidence="1" id="KW-0175">Coiled coil</keyword>
<feature type="coiled-coil region" evidence="1">
    <location>
        <begin position="25"/>
        <end position="66"/>
    </location>
</feature>
<accession>A0A7S2LLN0</accession>
<reference evidence="2" key="1">
    <citation type="submission" date="2021-01" db="EMBL/GenBank/DDBJ databases">
        <authorList>
            <person name="Corre E."/>
            <person name="Pelletier E."/>
            <person name="Niang G."/>
            <person name="Scheremetjew M."/>
            <person name="Finn R."/>
            <person name="Kale V."/>
            <person name="Holt S."/>
            <person name="Cochrane G."/>
            <person name="Meng A."/>
            <person name="Brown T."/>
            <person name="Cohen L."/>
        </authorList>
    </citation>
    <scope>NUCLEOTIDE SEQUENCE</scope>
    <source>
        <strain evidence="2">B650</strain>
    </source>
</reference>
<dbReference type="EMBL" id="HBGY01031524">
    <property type="protein sequence ID" value="CAD9610095.1"/>
    <property type="molecule type" value="Transcribed_RNA"/>
</dbReference>
<evidence type="ECO:0008006" key="3">
    <source>
        <dbReference type="Google" id="ProtNLM"/>
    </source>
</evidence>
<protein>
    <recommendedName>
        <fullName evidence="3">WW domain-containing protein</fullName>
    </recommendedName>
</protein>
<evidence type="ECO:0000256" key="1">
    <source>
        <dbReference type="SAM" id="Coils"/>
    </source>
</evidence>
<proteinExistence type="predicted"/>
<sequence length="115" mass="13175">MRGPPPPPPPPFGQTNNEGRLFRQMEAMRLEVKRQRMRAEDAEREMDRLKEMVNGLESALAKAIGDTKTSKYVNAECINNDGDVIANEWVVVEDPDSDDVFYMNEETGEMKWDLN</sequence>